<dbReference type="AlphaFoldDB" id="A0A9N9FSC4"/>
<dbReference type="GO" id="GO:0061608">
    <property type="term" value="F:nuclear import signal receptor activity"/>
    <property type="evidence" value="ECO:0007669"/>
    <property type="project" value="TreeGrafter"/>
</dbReference>
<dbReference type="PANTHER" id="PTHR12925">
    <property type="entry name" value="HIKESHI FAMILY MEMBER"/>
    <property type="match status" value="1"/>
</dbReference>
<dbReference type="InterPro" id="IPR008493">
    <property type="entry name" value="Hikeshi-like_N"/>
</dbReference>
<dbReference type="Proteomes" id="UP000789572">
    <property type="component" value="Unassembled WGS sequence"/>
</dbReference>
<sequence length="232" mass="25368">MFGCIVAGRLIQTNLQQVDVNKYVFELPDAASINHIVVFLLGTIPFDPGYAATVHFLWPEKEWKLLGMLSNEKPSAIFRLRGSIIPASQSTTSFSSGFTYTATRLLPSSTGGMSMDLNETTANASASVTAVLGISIEPTDVVAGQIKTLQSQTSTPSFTPSFDNLTLIAVNVLKNLYNYTTSFTTSNLPFGAQILGDPAGSQFFLPMKVFQEWYENFTRKVKVDPGFLLKNE</sequence>
<accession>A0A9N9FSC4</accession>
<evidence type="ECO:0000256" key="1">
    <source>
        <dbReference type="ARBA" id="ARBA00006623"/>
    </source>
</evidence>
<feature type="domain" description="Hikeshi-like C-terminal" evidence="3">
    <location>
        <begin position="164"/>
        <end position="228"/>
    </location>
</feature>
<comment type="caution">
    <text evidence="4">The sequence shown here is derived from an EMBL/GenBank/DDBJ whole genome shotgun (WGS) entry which is preliminary data.</text>
</comment>
<name>A0A9N9FSC4_9GLOM</name>
<proteinExistence type="inferred from homology"/>
<dbReference type="GO" id="GO:0005829">
    <property type="term" value="C:cytosol"/>
    <property type="evidence" value="ECO:0007669"/>
    <property type="project" value="TreeGrafter"/>
</dbReference>
<reference evidence="4" key="1">
    <citation type="submission" date="2021-06" db="EMBL/GenBank/DDBJ databases">
        <authorList>
            <person name="Kallberg Y."/>
            <person name="Tangrot J."/>
            <person name="Rosling A."/>
        </authorList>
    </citation>
    <scope>NUCLEOTIDE SEQUENCE</scope>
    <source>
        <strain evidence="4">IA702</strain>
    </source>
</reference>
<dbReference type="PANTHER" id="PTHR12925:SF0">
    <property type="entry name" value="PROTEIN HIKESHI"/>
    <property type="match status" value="1"/>
</dbReference>
<dbReference type="Pfam" id="PF21057">
    <property type="entry name" value="Hikeshi-like_C"/>
    <property type="match status" value="1"/>
</dbReference>
<keyword evidence="5" id="KW-1185">Reference proteome</keyword>
<gene>
    <name evidence="4" type="ORF">POCULU_LOCUS5388</name>
</gene>
<evidence type="ECO:0000313" key="4">
    <source>
        <dbReference type="EMBL" id="CAG8558489.1"/>
    </source>
</evidence>
<dbReference type="Pfam" id="PF05603">
    <property type="entry name" value="Hikeshi-like_N"/>
    <property type="match status" value="1"/>
</dbReference>
<evidence type="ECO:0000313" key="5">
    <source>
        <dbReference type="Proteomes" id="UP000789572"/>
    </source>
</evidence>
<dbReference type="InterPro" id="IPR031318">
    <property type="entry name" value="OPI10"/>
</dbReference>
<protein>
    <submittedName>
        <fullName evidence="4">9212_t:CDS:1</fullName>
    </submittedName>
</protein>
<evidence type="ECO:0000259" key="3">
    <source>
        <dbReference type="Pfam" id="PF21057"/>
    </source>
</evidence>
<dbReference type="GO" id="GO:0005634">
    <property type="term" value="C:nucleus"/>
    <property type="evidence" value="ECO:0007669"/>
    <property type="project" value="TreeGrafter"/>
</dbReference>
<dbReference type="OrthoDB" id="10248398at2759"/>
<dbReference type="GO" id="GO:0006606">
    <property type="term" value="P:protein import into nucleus"/>
    <property type="evidence" value="ECO:0007669"/>
    <property type="project" value="TreeGrafter"/>
</dbReference>
<organism evidence="4 5">
    <name type="scientific">Paraglomus occultum</name>
    <dbReference type="NCBI Taxonomy" id="144539"/>
    <lineage>
        <taxon>Eukaryota</taxon>
        <taxon>Fungi</taxon>
        <taxon>Fungi incertae sedis</taxon>
        <taxon>Mucoromycota</taxon>
        <taxon>Glomeromycotina</taxon>
        <taxon>Glomeromycetes</taxon>
        <taxon>Paraglomerales</taxon>
        <taxon>Paraglomeraceae</taxon>
        <taxon>Paraglomus</taxon>
    </lineage>
</organism>
<evidence type="ECO:0000259" key="2">
    <source>
        <dbReference type="Pfam" id="PF05603"/>
    </source>
</evidence>
<dbReference type="InterPro" id="IPR048364">
    <property type="entry name" value="Hikeshi-like_C"/>
</dbReference>
<comment type="similarity">
    <text evidence="1">Belongs to the OPI10 family.</text>
</comment>
<dbReference type="EMBL" id="CAJVPJ010000818">
    <property type="protein sequence ID" value="CAG8558489.1"/>
    <property type="molecule type" value="Genomic_DNA"/>
</dbReference>
<feature type="domain" description="Hikeshi-like N-terminal" evidence="2">
    <location>
        <begin position="5"/>
        <end position="152"/>
    </location>
</feature>